<evidence type="ECO:0000256" key="6">
    <source>
        <dbReference type="RuleBase" id="RU004466"/>
    </source>
</evidence>
<evidence type="ECO:0000256" key="4">
    <source>
        <dbReference type="ARBA" id="ARBA00022723"/>
    </source>
</evidence>
<dbReference type="InterPro" id="IPR008949">
    <property type="entry name" value="Isoprenoid_synthase_dom_sf"/>
</dbReference>
<comment type="similarity">
    <text evidence="2 6">Belongs to the FPP/GGPP synthase family.</text>
</comment>
<accession>A0A7K4AGR5</accession>
<dbReference type="InterPro" id="IPR033749">
    <property type="entry name" value="Polyprenyl_synt_CS"/>
</dbReference>
<organism evidence="7 8">
    <name type="scientific">Methanothrix soehngenii</name>
    <name type="common">Methanosaeta concilii</name>
    <dbReference type="NCBI Taxonomy" id="2223"/>
    <lineage>
        <taxon>Archaea</taxon>
        <taxon>Methanobacteriati</taxon>
        <taxon>Methanobacteriota</taxon>
        <taxon>Stenosarchaea group</taxon>
        <taxon>Methanomicrobia</taxon>
        <taxon>Methanotrichales</taxon>
        <taxon>Methanotrichaceae</taxon>
        <taxon>Methanothrix</taxon>
    </lineage>
</organism>
<dbReference type="PANTHER" id="PTHR12001">
    <property type="entry name" value="GERANYLGERANYL PYROPHOSPHATE SYNTHASE"/>
    <property type="match status" value="1"/>
</dbReference>
<dbReference type="GO" id="GO:0046872">
    <property type="term" value="F:metal ion binding"/>
    <property type="evidence" value="ECO:0007669"/>
    <property type="project" value="UniProtKB-KW"/>
</dbReference>
<evidence type="ECO:0000256" key="5">
    <source>
        <dbReference type="ARBA" id="ARBA00022842"/>
    </source>
</evidence>
<evidence type="ECO:0000256" key="2">
    <source>
        <dbReference type="ARBA" id="ARBA00006706"/>
    </source>
</evidence>
<reference evidence="7 8" key="1">
    <citation type="journal article" date="2020" name="Biotechnol. Biofuels">
        <title>New insights from the biogas microbiome by comprehensive genome-resolved metagenomics of nearly 1600 species originating from multiple anaerobic digesters.</title>
        <authorList>
            <person name="Campanaro S."/>
            <person name="Treu L."/>
            <person name="Rodriguez-R L.M."/>
            <person name="Kovalovszki A."/>
            <person name="Ziels R.M."/>
            <person name="Maus I."/>
            <person name="Zhu X."/>
            <person name="Kougias P.G."/>
            <person name="Basile A."/>
            <person name="Luo G."/>
            <person name="Schluter A."/>
            <person name="Konstantinidis K.T."/>
            <person name="Angelidaki I."/>
        </authorList>
    </citation>
    <scope>NUCLEOTIDE SEQUENCE [LARGE SCALE GENOMIC DNA]</scope>
    <source>
        <strain evidence="7">AS27yjCOA_157</strain>
    </source>
</reference>
<keyword evidence="5" id="KW-0460">Magnesium</keyword>
<dbReference type="Proteomes" id="UP000544742">
    <property type="component" value="Unassembled WGS sequence"/>
</dbReference>
<dbReference type="GO" id="GO:0004659">
    <property type="term" value="F:prenyltransferase activity"/>
    <property type="evidence" value="ECO:0007669"/>
    <property type="project" value="InterPro"/>
</dbReference>
<proteinExistence type="inferred from homology"/>
<protein>
    <submittedName>
        <fullName evidence="7">Polyprenyl synthetase family protein</fullName>
    </submittedName>
</protein>
<dbReference type="InterPro" id="IPR000092">
    <property type="entry name" value="Polyprenyl_synt"/>
</dbReference>
<name>A0A7K4AGR5_METSH</name>
<evidence type="ECO:0000256" key="1">
    <source>
        <dbReference type="ARBA" id="ARBA00001946"/>
    </source>
</evidence>
<keyword evidence="3 6" id="KW-0808">Transferase</keyword>
<dbReference type="SUPFAM" id="SSF48576">
    <property type="entry name" value="Terpenoid synthases"/>
    <property type="match status" value="1"/>
</dbReference>
<dbReference type="PANTHER" id="PTHR12001:SF85">
    <property type="entry name" value="SHORT CHAIN ISOPRENYL DIPHOSPHATE SYNTHASE"/>
    <property type="match status" value="1"/>
</dbReference>
<evidence type="ECO:0000313" key="7">
    <source>
        <dbReference type="EMBL" id="NLJ22159.1"/>
    </source>
</evidence>
<dbReference type="EMBL" id="JAAYUN010000059">
    <property type="protein sequence ID" value="NLJ22159.1"/>
    <property type="molecule type" value="Genomic_DNA"/>
</dbReference>
<evidence type="ECO:0000256" key="3">
    <source>
        <dbReference type="ARBA" id="ARBA00022679"/>
    </source>
</evidence>
<dbReference type="Pfam" id="PF00348">
    <property type="entry name" value="polyprenyl_synt"/>
    <property type="match status" value="1"/>
</dbReference>
<gene>
    <name evidence="7" type="ORF">GX426_03505</name>
</gene>
<dbReference type="AlphaFoldDB" id="A0A7K4AGR5"/>
<dbReference type="PROSITE" id="PS00723">
    <property type="entry name" value="POLYPRENYL_SYNTHASE_1"/>
    <property type="match status" value="1"/>
</dbReference>
<dbReference type="GO" id="GO:0008299">
    <property type="term" value="P:isoprenoid biosynthetic process"/>
    <property type="evidence" value="ECO:0007669"/>
    <property type="project" value="InterPro"/>
</dbReference>
<sequence length="311" mass="33465">MFSARDEYHLINKELAALVRDLPDSPLGEILSYVLSAPGKRVRPLILILSAEALGTPPAQSISAALAIELVHAASLVHDDILDHGIERRGSPSALERFGPEASLLAGDWLISRSIDLISGYSQPVIRAFSRACMDMSEGELMDLSCAGSPEDYYQCITRKTASLFSASAKIGGLISGAGEEDVARLESYGLHLGLGYQVLDDLEEFLGLDQGKSSQKTSVTLPKIYASRSSRSASHDTDSDAGFDADSDIGSDTANVVQMCIKVTDDHCNQAKGALQALNGDEEKKLQLLEIVDEMTCRGLQRCRSQKSLC</sequence>
<dbReference type="CDD" id="cd00685">
    <property type="entry name" value="Trans_IPPS_HT"/>
    <property type="match status" value="1"/>
</dbReference>
<keyword evidence="4" id="KW-0479">Metal-binding</keyword>
<dbReference type="SFLD" id="SFLDS00005">
    <property type="entry name" value="Isoprenoid_Synthase_Type_I"/>
    <property type="match status" value="1"/>
</dbReference>
<comment type="caution">
    <text evidence="7">The sequence shown here is derived from an EMBL/GenBank/DDBJ whole genome shotgun (WGS) entry which is preliminary data.</text>
</comment>
<comment type="cofactor">
    <cofactor evidence="1">
        <name>Mg(2+)</name>
        <dbReference type="ChEBI" id="CHEBI:18420"/>
    </cofactor>
</comment>
<evidence type="ECO:0000313" key="8">
    <source>
        <dbReference type="Proteomes" id="UP000544742"/>
    </source>
</evidence>
<dbReference type="Gene3D" id="1.10.600.10">
    <property type="entry name" value="Farnesyl Diphosphate Synthase"/>
    <property type="match status" value="1"/>
</dbReference>